<dbReference type="PANTHER" id="PTHR43827:SF3">
    <property type="entry name" value="NADP-DEPENDENT OXIDOREDUCTASE DOMAIN-CONTAINING PROTEIN"/>
    <property type="match status" value="1"/>
</dbReference>
<sequence length="287" mass="30717">MAPGLFRAALLGAFLIGSATPAPAHGWAVEIAPGVFMPYVSLGHPDDNSSTAADVEMWLREGGVGLDTAWNYHNQPLVATGIERSKRARESIFVTTKIPCFEREEIALAFVLDDLRQLRTKYVDLMLLHSPCASHEGTAASWRALQLALGRGLARAIGVSNFAQADLAAAIDGSKALGGVLPAVNQCSMSIGHRDQPMLELCRRLGITYEAYSPLRHVQLSDARLLAVAKAHGKSAAQIALRWILQQGVPLATSPGASHEFTRQDLELDTFELTPAEMDALSAIGAG</sequence>
<dbReference type="AlphaFoldDB" id="A0A8J5XDU7"/>
<dbReference type="OMA" id="CASHEGT"/>
<evidence type="ECO:0000313" key="7">
    <source>
        <dbReference type="Proteomes" id="UP000751190"/>
    </source>
</evidence>
<reference evidence="6" key="1">
    <citation type="submission" date="2021-05" db="EMBL/GenBank/DDBJ databases">
        <title>The genome of the haptophyte Pavlova lutheri (Diacronema luteri, Pavlovales) - a model for lipid biosynthesis in eukaryotic algae.</title>
        <authorList>
            <person name="Hulatt C.J."/>
            <person name="Posewitz M.C."/>
        </authorList>
    </citation>
    <scope>NUCLEOTIDE SEQUENCE</scope>
    <source>
        <strain evidence="6">NIVA-4/92</strain>
    </source>
</reference>
<gene>
    <name evidence="6" type="ORF">KFE25_003969</name>
</gene>
<evidence type="ECO:0000256" key="3">
    <source>
        <dbReference type="ARBA" id="ARBA00023002"/>
    </source>
</evidence>
<dbReference type="CDD" id="cd19071">
    <property type="entry name" value="AKR_AKR1-5-like"/>
    <property type="match status" value="1"/>
</dbReference>
<keyword evidence="2" id="KW-0521">NADP</keyword>
<evidence type="ECO:0000256" key="1">
    <source>
        <dbReference type="ARBA" id="ARBA00007905"/>
    </source>
</evidence>
<feature type="domain" description="NADP-dependent oxidoreductase" evidence="5">
    <location>
        <begin position="47"/>
        <end position="282"/>
    </location>
</feature>
<dbReference type="Gene3D" id="3.20.20.100">
    <property type="entry name" value="NADP-dependent oxidoreductase domain"/>
    <property type="match status" value="1"/>
</dbReference>
<dbReference type="SUPFAM" id="SSF51430">
    <property type="entry name" value="NAD(P)-linked oxidoreductase"/>
    <property type="match status" value="1"/>
</dbReference>
<accession>A0A8J5XDU7</accession>
<dbReference type="OrthoDB" id="416253at2759"/>
<evidence type="ECO:0000313" key="6">
    <source>
        <dbReference type="EMBL" id="KAG8463696.1"/>
    </source>
</evidence>
<dbReference type="EMBL" id="JAGTXO010000015">
    <property type="protein sequence ID" value="KAG8463696.1"/>
    <property type="molecule type" value="Genomic_DNA"/>
</dbReference>
<keyword evidence="3" id="KW-0560">Oxidoreductase</keyword>
<keyword evidence="4" id="KW-0732">Signal</keyword>
<dbReference type="Pfam" id="PF00248">
    <property type="entry name" value="Aldo_ket_red"/>
    <property type="match status" value="1"/>
</dbReference>
<comment type="similarity">
    <text evidence="1">Belongs to the aldo/keto reductase family.</text>
</comment>
<dbReference type="PANTHER" id="PTHR43827">
    <property type="entry name" value="2,5-DIKETO-D-GLUCONIC ACID REDUCTASE"/>
    <property type="match status" value="1"/>
</dbReference>
<feature type="chain" id="PRO_5035293372" description="NADP-dependent oxidoreductase domain-containing protein" evidence="4">
    <location>
        <begin position="27"/>
        <end position="287"/>
    </location>
</feature>
<proteinExistence type="inferred from homology"/>
<dbReference type="GO" id="GO:0016616">
    <property type="term" value="F:oxidoreductase activity, acting on the CH-OH group of donors, NAD or NADP as acceptor"/>
    <property type="evidence" value="ECO:0007669"/>
    <property type="project" value="UniProtKB-ARBA"/>
</dbReference>
<dbReference type="InterPro" id="IPR020471">
    <property type="entry name" value="AKR"/>
</dbReference>
<dbReference type="PRINTS" id="PR00069">
    <property type="entry name" value="ALDKETRDTASE"/>
</dbReference>
<dbReference type="PROSITE" id="PS00062">
    <property type="entry name" value="ALDOKETO_REDUCTASE_2"/>
    <property type="match status" value="1"/>
</dbReference>
<protein>
    <recommendedName>
        <fullName evidence="5">NADP-dependent oxidoreductase domain-containing protein</fullName>
    </recommendedName>
</protein>
<dbReference type="Proteomes" id="UP000751190">
    <property type="component" value="Unassembled WGS sequence"/>
</dbReference>
<evidence type="ECO:0000256" key="2">
    <source>
        <dbReference type="ARBA" id="ARBA00022857"/>
    </source>
</evidence>
<dbReference type="InterPro" id="IPR036812">
    <property type="entry name" value="NAD(P)_OxRdtase_dom_sf"/>
</dbReference>
<organism evidence="6 7">
    <name type="scientific">Diacronema lutheri</name>
    <name type="common">Unicellular marine alga</name>
    <name type="synonym">Monochrysis lutheri</name>
    <dbReference type="NCBI Taxonomy" id="2081491"/>
    <lineage>
        <taxon>Eukaryota</taxon>
        <taxon>Haptista</taxon>
        <taxon>Haptophyta</taxon>
        <taxon>Pavlovophyceae</taxon>
        <taxon>Pavlovales</taxon>
        <taxon>Pavlovaceae</taxon>
        <taxon>Diacronema</taxon>
    </lineage>
</organism>
<dbReference type="InterPro" id="IPR023210">
    <property type="entry name" value="NADP_OxRdtase_dom"/>
</dbReference>
<comment type="caution">
    <text evidence="6">The sequence shown here is derived from an EMBL/GenBank/DDBJ whole genome shotgun (WGS) entry which is preliminary data.</text>
</comment>
<dbReference type="InterPro" id="IPR018170">
    <property type="entry name" value="Aldo/ket_reductase_CS"/>
</dbReference>
<evidence type="ECO:0000256" key="4">
    <source>
        <dbReference type="SAM" id="SignalP"/>
    </source>
</evidence>
<name>A0A8J5XDU7_DIALT</name>
<keyword evidence="7" id="KW-1185">Reference proteome</keyword>
<feature type="signal peptide" evidence="4">
    <location>
        <begin position="1"/>
        <end position="26"/>
    </location>
</feature>
<evidence type="ECO:0000259" key="5">
    <source>
        <dbReference type="Pfam" id="PF00248"/>
    </source>
</evidence>